<gene>
    <name evidence="2" type="ORF">SAMN04488540_11411</name>
</gene>
<dbReference type="AlphaFoldDB" id="A0A1G8WUU1"/>
<keyword evidence="3" id="KW-1185">Reference proteome</keyword>
<protein>
    <recommendedName>
        <fullName evidence="4">Secreted protein</fullName>
    </recommendedName>
</protein>
<evidence type="ECO:0000313" key="3">
    <source>
        <dbReference type="Proteomes" id="UP000199527"/>
    </source>
</evidence>
<evidence type="ECO:0000256" key="1">
    <source>
        <dbReference type="SAM" id="SignalP"/>
    </source>
</evidence>
<dbReference type="OrthoDB" id="6694081at2"/>
<dbReference type="RefSeq" id="WP_090366690.1">
    <property type="nucleotide sequence ID" value="NZ_FNEM01000014.1"/>
</dbReference>
<feature type="signal peptide" evidence="1">
    <location>
        <begin position="1"/>
        <end position="21"/>
    </location>
</feature>
<accession>A0A1G8WUU1</accession>
<dbReference type="Proteomes" id="UP000199527">
    <property type="component" value="Unassembled WGS sequence"/>
</dbReference>
<name>A0A1G8WUU1_9GAMM</name>
<reference evidence="3" key="1">
    <citation type="submission" date="2016-10" db="EMBL/GenBank/DDBJ databases">
        <authorList>
            <person name="Varghese N."/>
            <person name="Submissions S."/>
        </authorList>
    </citation>
    <scope>NUCLEOTIDE SEQUENCE [LARGE SCALE GENOMIC DNA]</scope>
    <source>
        <strain evidence="3">DSM 23317</strain>
    </source>
</reference>
<sequence>MNRFALPLFGTLLLCSNGALAAGWQCSNDFESHCSQQGCAVAQSPDFTPLSVSFNDSGDVSVCAYSGCWQGRGVVLARQPYLVILGTAIPWSAPSDDNSSDMVLTLNPQTGVAVLQNEVFDQPLVCAGP</sequence>
<evidence type="ECO:0008006" key="4">
    <source>
        <dbReference type="Google" id="ProtNLM"/>
    </source>
</evidence>
<dbReference type="EMBL" id="FNEM01000014">
    <property type="protein sequence ID" value="SDJ82172.1"/>
    <property type="molecule type" value="Genomic_DNA"/>
</dbReference>
<evidence type="ECO:0000313" key="2">
    <source>
        <dbReference type="EMBL" id="SDJ82172.1"/>
    </source>
</evidence>
<proteinExistence type="predicted"/>
<organism evidence="2 3">
    <name type="scientific">Ferrimonas sediminum</name>
    <dbReference type="NCBI Taxonomy" id="718193"/>
    <lineage>
        <taxon>Bacteria</taxon>
        <taxon>Pseudomonadati</taxon>
        <taxon>Pseudomonadota</taxon>
        <taxon>Gammaproteobacteria</taxon>
        <taxon>Alteromonadales</taxon>
        <taxon>Ferrimonadaceae</taxon>
        <taxon>Ferrimonas</taxon>
    </lineage>
</organism>
<keyword evidence="1" id="KW-0732">Signal</keyword>
<feature type="chain" id="PRO_5011546400" description="Secreted protein" evidence="1">
    <location>
        <begin position="22"/>
        <end position="129"/>
    </location>
</feature>